<evidence type="ECO:0000313" key="1">
    <source>
        <dbReference type="EMBL" id="KAJ4729826.1"/>
    </source>
</evidence>
<comment type="caution">
    <text evidence="1">The sequence shown here is derived from an EMBL/GenBank/DDBJ whole genome shotgun (WGS) entry which is preliminary data.</text>
</comment>
<sequence length="95" mass="10972">MLVSISNLKNPKPRQQSVFPLTVWCGHSSPCKVFIFPSSRKQMAGFEKQVKERAKELKVFFPERSEDCGRFMQERLEQSEADEKIESDHPISLSV</sequence>
<name>A0ACC1Z293_MELAZ</name>
<evidence type="ECO:0000313" key="2">
    <source>
        <dbReference type="Proteomes" id="UP001164539"/>
    </source>
</evidence>
<keyword evidence="2" id="KW-1185">Reference proteome</keyword>
<dbReference type="Proteomes" id="UP001164539">
    <property type="component" value="Chromosome 1"/>
</dbReference>
<dbReference type="EMBL" id="CM051394">
    <property type="protein sequence ID" value="KAJ4729826.1"/>
    <property type="molecule type" value="Genomic_DNA"/>
</dbReference>
<accession>A0ACC1Z293</accession>
<organism evidence="1 2">
    <name type="scientific">Melia azedarach</name>
    <name type="common">Chinaberry tree</name>
    <dbReference type="NCBI Taxonomy" id="155640"/>
    <lineage>
        <taxon>Eukaryota</taxon>
        <taxon>Viridiplantae</taxon>
        <taxon>Streptophyta</taxon>
        <taxon>Embryophyta</taxon>
        <taxon>Tracheophyta</taxon>
        <taxon>Spermatophyta</taxon>
        <taxon>Magnoliopsida</taxon>
        <taxon>eudicotyledons</taxon>
        <taxon>Gunneridae</taxon>
        <taxon>Pentapetalae</taxon>
        <taxon>rosids</taxon>
        <taxon>malvids</taxon>
        <taxon>Sapindales</taxon>
        <taxon>Meliaceae</taxon>
        <taxon>Melia</taxon>
    </lineage>
</organism>
<reference evidence="1 2" key="1">
    <citation type="journal article" date="2023" name="Science">
        <title>Complex scaffold remodeling in plant triterpene biosynthesis.</title>
        <authorList>
            <person name="De La Pena R."/>
            <person name="Hodgson H."/>
            <person name="Liu J.C."/>
            <person name="Stephenson M.J."/>
            <person name="Martin A.C."/>
            <person name="Owen C."/>
            <person name="Harkess A."/>
            <person name="Leebens-Mack J."/>
            <person name="Jimenez L.E."/>
            <person name="Osbourn A."/>
            <person name="Sattely E.S."/>
        </authorList>
    </citation>
    <scope>NUCLEOTIDE SEQUENCE [LARGE SCALE GENOMIC DNA]</scope>
    <source>
        <strain evidence="2">cv. JPN11</strain>
        <tissue evidence="1">Leaf</tissue>
    </source>
</reference>
<gene>
    <name evidence="1" type="ORF">OWV82_002545</name>
</gene>
<protein>
    <submittedName>
        <fullName evidence="1">Uncharacterized protein</fullName>
    </submittedName>
</protein>
<proteinExistence type="predicted"/>